<dbReference type="Proteomes" id="UP000267469">
    <property type="component" value="Unassembled WGS sequence"/>
</dbReference>
<dbReference type="OrthoDB" id="1375362at2"/>
<sequence length="155" mass="17372">MNSKIFKPILVLAFSILSTSVFGQKSRKNDEALRFAIEERYKKDQAYAQAKRAAFNRSSWIGSKLSELISSWGPPTRVVTDGADGKIAVYEKASYNSGGTYTPGYVVTNGWGQVVAEKKSEDTRWSSSYSETVAVYADKDNIIREVKFDNTYKQN</sequence>
<comment type="caution">
    <text evidence="2">The sequence shown here is derived from an EMBL/GenBank/DDBJ whole genome shotgun (WGS) entry which is preliminary data.</text>
</comment>
<name>A0A3N0EH43_SINP1</name>
<accession>A0A3N0EH43</accession>
<feature type="signal peptide" evidence="1">
    <location>
        <begin position="1"/>
        <end position="23"/>
    </location>
</feature>
<proteinExistence type="predicted"/>
<reference evidence="2 3" key="1">
    <citation type="submission" date="2018-10" db="EMBL/GenBank/DDBJ databases">
        <title>Sinomicrobium pectinilyticum sp. nov., a pectinase-producing bacterium isolated from alkaline and saline soil, and emended description of the genus Sinomicrobium.</title>
        <authorList>
            <person name="Cheng B."/>
            <person name="Li C."/>
            <person name="Lai Q."/>
            <person name="Du M."/>
            <person name="Shao Z."/>
            <person name="Xu P."/>
            <person name="Yang C."/>
        </authorList>
    </citation>
    <scope>NUCLEOTIDE SEQUENCE [LARGE SCALE GENOMIC DNA]</scope>
    <source>
        <strain evidence="2 3">5DNS001</strain>
    </source>
</reference>
<evidence type="ECO:0000256" key="1">
    <source>
        <dbReference type="SAM" id="SignalP"/>
    </source>
</evidence>
<protein>
    <submittedName>
        <fullName evidence="2">Uncharacterized protein</fullName>
    </submittedName>
</protein>
<feature type="chain" id="PRO_5018176707" evidence="1">
    <location>
        <begin position="24"/>
        <end position="155"/>
    </location>
</feature>
<organism evidence="2 3">
    <name type="scientific">Sinomicrobium pectinilyticum</name>
    <dbReference type="NCBI Taxonomy" id="1084421"/>
    <lineage>
        <taxon>Bacteria</taxon>
        <taxon>Pseudomonadati</taxon>
        <taxon>Bacteroidota</taxon>
        <taxon>Flavobacteriia</taxon>
        <taxon>Flavobacteriales</taxon>
        <taxon>Flavobacteriaceae</taxon>
        <taxon>Sinomicrobium</taxon>
    </lineage>
</organism>
<dbReference type="EMBL" id="RJTM01000072">
    <property type="protein sequence ID" value="RNL87198.1"/>
    <property type="molecule type" value="Genomic_DNA"/>
</dbReference>
<evidence type="ECO:0000313" key="3">
    <source>
        <dbReference type="Proteomes" id="UP000267469"/>
    </source>
</evidence>
<keyword evidence="3" id="KW-1185">Reference proteome</keyword>
<evidence type="ECO:0000313" key="2">
    <source>
        <dbReference type="EMBL" id="RNL87198.1"/>
    </source>
</evidence>
<dbReference type="RefSeq" id="WP_123215932.1">
    <property type="nucleotide sequence ID" value="NZ_RJTM01000072.1"/>
</dbReference>
<dbReference type="AlphaFoldDB" id="A0A3N0EH43"/>
<keyword evidence="1" id="KW-0732">Signal</keyword>
<gene>
    <name evidence="2" type="ORF">ED312_10320</name>
</gene>